<evidence type="ECO:0000313" key="2">
    <source>
        <dbReference type="EMBL" id="CEK72651.1"/>
    </source>
</evidence>
<feature type="transmembrane region" description="Helical" evidence="1">
    <location>
        <begin position="20"/>
        <end position="39"/>
    </location>
</feature>
<dbReference type="AlphaFoldDB" id="A0A0B6ZXS2"/>
<keyword evidence="1" id="KW-1133">Transmembrane helix</keyword>
<organism evidence="2">
    <name type="scientific">Arion vulgaris</name>
    <dbReference type="NCBI Taxonomy" id="1028688"/>
    <lineage>
        <taxon>Eukaryota</taxon>
        <taxon>Metazoa</taxon>
        <taxon>Spiralia</taxon>
        <taxon>Lophotrochozoa</taxon>
        <taxon>Mollusca</taxon>
        <taxon>Gastropoda</taxon>
        <taxon>Heterobranchia</taxon>
        <taxon>Euthyneura</taxon>
        <taxon>Panpulmonata</taxon>
        <taxon>Eupulmonata</taxon>
        <taxon>Stylommatophora</taxon>
        <taxon>Helicina</taxon>
        <taxon>Arionoidea</taxon>
        <taxon>Arionidae</taxon>
        <taxon>Arion</taxon>
    </lineage>
</organism>
<keyword evidence="1" id="KW-0812">Transmembrane</keyword>
<proteinExistence type="predicted"/>
<name>A0A0B6ZXS2_9EUPU</name>
<reference evidence="2" key="1">
    <citation type="submission" date="2014-12" db="EMBL/GenBank/DDBJ databases">
        <title>Insight into the proteome of Arion vulgaris.</title>
        <authorList>
            <person name="Aradska J."/>
            <person name="Bulat T."/>
            <person name="Smidak R."/>
            <person name="Sarate P."/>
            <person name="Gangsoo J."/>
            <person name="Sialana F."/>
            <person name="Bilban M."/>
            <person name="Lubec G."/>
        </authorList>
    </citation>
    <scope>NUCLEOTIDE SEQUENCE</scope>
    <source>
        <tissue evidence="2">Skin</tissue>
    </source>
</reference>
<accession>A0A0B6ZXS2</accession>
<gene>
    <name evidence="2" type="primary">ORF83340</name>
</gene>
<evidence type="ECO:0000256" key="1">
    <source>
        <dbReference type="SAM" id="Phobius"/>
    </source>
</evidence>
<dbReference type="EMBL" id="HACG01025786">
    <property type="protein sequence ID" value="CEK72651.1"/>
    <property type="molecule type" value="Transcribed_RNA"/>
</dbReference>
<protein>
    <submittedName>
        <fullName evidence="2">Uncharacterized protein</fullName>
    </submittedName>
</protein>
<keyword evidence="1" id="KW-0472">Membrane</keyword>
<sequence>MNRKIVALFDTRAQISHIKYGLPPLLCFTTFVMSNILVFKLKVPKNTPDKDMLGLIS</sequence>